<accession>A0A8J3H4V0</accession>
<dbReference type="Proteomes" id="UP000611500">
    <property type="component" value="Unassembled WGS sequence"/>
</dbReference>
<evidence type="ECO:0000313" key="1">
    <source>
        <dbReference type="EMBL" id="GHG82643.1"/>
    </source>
</evidence>
<sequence>MGVWQSYRLRLQRQRWRIRAFRKRRDLSAVANRTRAIRPDDILLYSTLRNERVRLPYFLDYYRDLGVNHFLIVDNGSNDGSADYLREQADVSLWATGESYKRSRFGVDWLNWLQRRYGHGHWCLVVDPDEFLIYPFCDTRPLRALTDWLDASSIKSFSAMLLDMYPKGRLDAQPYREGQDPIEIARWFDSGNYTLRKNKRYGNLWIQGGPRSRVFFPDAPEKAPALNKIPLVKWDRKYTYVSSTHMLLPRGLNQVYDEWGGEKASGVLLHAKFLDTFSAKAAEELERGQHYSASVEYRAYAESLKDDPELWCKWSEKYINWRQLEILGLMSKGNWA</sequence>
<dbReference type="EMBL" id="BNAP01000002">
    <property type="protein sequence ID" value="GHG82643.1"/>
    <property type="molecule type" value="Genomic_DNA"/>
</dbReference>
<organism evidence="1 2">
    <name type="scientific">Pseudodonghicola xiamenensis</name>
    <dbReference type="NCBI Taxonomy" id="337702"/>
    <lineage>
        <taxon>Bacteria</taxon>
        <taxon>Pseudomonadati</taxon>
        <taxon>Pseudomonadota</taxon>
        <taxon>Alphaproteobacteria</taxon>
        <taxon>Rhodobacterales</taxon>
        <taxon>Paracoccaceae</taxon>
        <taxon>Pseudodonghicola</taxon>
    </lineage>
</organism>
<evidence type="ECO:0000313" key="2">
    <source>
        <dbReference type="Proteomes" id="UP000611500"/>
    </source>
</evidence>
<name>A0A8J3H4V0_9RHOB</name>
<dbReference type="Pfam" id="PF13704">
    <property type="entry name" value="Glyco_tranf_2_4"/>
    <property type="match status" value="1"/>
</dbReference>
<dbReference type="AlphaFoldDB" id="A0A8J3H4V0"/>
<keyword evidence="2" id="KW-1185">Reference proteome</keyword>
<gene>
    <name evidence="1" type="ORF">GCM10010961_07320</name>
</gene>
<evidence type="ECO:0008006" key="3">
    <source>
        <dbReference type="Google" id="ProtNLM"/>
    </source>
</evidence>
<proteinExistence type="predicted"/>
<dbReference type="RefSeq" id="WP_028093498.1">
    <property type="nucleotide sequence ID" value="NZ_BNAP01000002.1"/>
</dbReference>
<protein>
    <recommendedName>
        <fullName evidence="3">Glycosyl transferase family 2</fullName>
    </recommendedName>
</protein>
<reference evidence="1" key="1">
    <citation type="journal article" date="2014" name="Int. J. Syst. Evol. Microbiol.">
        <title>Complete genome sequence of Corynebacterium casei LMG S-19264T (=DSM 44701T), isolated from a smear-ripened cheese.</title>
        <authorList>
            <consortium name="US DOE Joint Genome Institute (JGI-PGF)"/>
            <person name="Walter F."/>
            <person name="Albersmeier A."/>
            <person name="Kalinowski J."/>
            <person name="Ruckert C."/>
        </authorList>
    </citation>
    <scope>NUCLEOTIDE SEQUENCE</scope>
    <source>
        <strain evidence="1">CGMCC 1.7081</strain>
    </source>
</reference>
<reference evidence="1" key="2">
    <citation type="submission" date="2020-09" db="EMBL/GenBank/DDBJ databases">
        <authorList>
            <person name="Sun Q."/>
            <person name="Zhou Y."/>
        </authorList>
    </citation>
    <scope>NUCLEOTIDE SEQUENCE</scope>
    <source>
        <strain evidence="1">CGMCC 1.7081</strain>
    </source>
</reference>
<comment type="caution">
    <text evidence="1">The sequence shown here is derived from an EMBL/GenBank/DDBJ whole genome shotgun (WGS) entry which is preliminary data.</text>
</comment>